<dbReference type="EMBL" id="BMHE01000001">
    <property type="protein sequence ID" value="GGI43756.1"/>
    <property type="molecule type" value="Genomic_DNA"/>
</dbReference>
<evidence type="ECO:0000256" key="1">
    <source>
        <dbReference type="SAM" id="MobiDB-lite"/>
    </source>
</evidence>
<feature type="compositionally biased region" description="Basic and acidic residues" evidence="1">
    <location>
        <begin position="16"/>
        <end position="33"/>
    </location>
</feature>
<evidence type="ECO:0008006" key="4">
    <source>
        <dbReference type="Google" id="ProtNLM"/>
    </source>
</evidence>
<name>A0ABQ2BNK4_9BACL</name>
<organism evidence="2 3">
    <name type="scientific">Paenibacillus marchantiophytorum</name>
    <dbReference type="NCBI Taxonomy" id="1619310"/>
    <lineage>
        <taxon>Bacteria</taxon>
        <taxon>Bacillati</taxon>
        <taxon>Bacillota</taxon>
        <taxon>Bacilli</taxon>
        <taxon>Bacillales</taxon>
        <taxon>Paenibacillaceae</taxon>
        <taxon>Paenibacillus</taxon>
    </lineage>
</organism>
<accession>A0ABQ2BNK4</accession>
<keyword evidence="3" id="KW-1185">Reference proteome</keyword>
<reference evidence="3" key="1">
    <citation type="journal article" date="2019" name="Int. J. Syst. Evol. Microbiol.">
        <title>The Global Catalogue of Microorganisms (GCM) 10K type strain sequencing project: providing services to taxonomists for standard genome sequencing and annotation.</title>
        <authorList>
            <consortium name="The Broad Institute Genomics Platform"/>
            <consortium name="The Broad Institute Genome Sequencing Center for Infectious Disease"/>
            <person name="Wu L."/>
            <person name="Ma J."/>
        </authorList>
    </citation>
    <scope>NUCLEOTIDE SEQUENCE [LARGE SCALE GENOMIC DNA]</scope>
    <source>
        <strain evidence="3">CGMCC 1.15043</strain>
    </source>
</reference>
<gene>
    <name evidence="2" type="ORF">GCM10008018_03710</name>
</gene>
<evidence type="ECO:0000313" key="3">
    <source>
        <dbReference type="Proteomes" id="UP000615455"/>
    </source>
</evidence>
<feature type="compositionally biased region" description="Polar residues" evidence="1">
    <location>
        <begin position="1"/>
        <end position="13"/>
    </location>
</feature>
<feature type="region of interest" description="Disordered" evidence="1">
    <location>
        <begin position="1"/>
        <end position="42"/>
    </location>
</feature>
<protein>
    <recommendedName>
        <fullName evidence="4">Transposase</fullName>
    </recommendedName>
</protein>
<comment type="caution">
    <text evidence="2">The sequence shown here is derived from an EMBL/GenBank/DDBJ whole genome shotgun (WGS) entry which is preliminary data.</text>
</comment>
<sequence length="56" mass="6134">MSSLGAPDTNSITAHLAERGRGLPEPKKSRDPSKATLTNCKRAKWENSELTELMAH</sequence>
<evidence type="ECO:0000313" key="2">
    <source>
        <dbReference type="EMBL" id="GGI43756.1"/>
    </source>
</evidence>
<dbReference type="Proteomes" id="UP000615455">
    <property type="component" value="Unassembled WGS sequence"/>
</dbReference>
<proteinExistence type="predicted"/>